<proteinExistence type="predicted"/>
<dbReference type="GO" id="GO:0003729">
    <property type="term" value="F:mRNA binding"/>
    <property type="evidence" value="ECO:0007669"/>
    <property type="project" value="TreeGrafter"/>
</dbReference>
<feature type="compositionally biased region" description="Basic residues" evidence="1">
    <location>
        <begin position="103"/>
        <end position="115"/>
    </location>
</feature>
<dbReference type="Proteomes" id="UP001497382">
    <property type="component" value="Unassembled WGS sequence"/>
</dbReference>
<evidence type="ECO:0000256" key="1">
    <source>
        <dbReference type="SAM" id="MobiDB-lite"/>
    </source>
</evidence>
<dbReference type="GO" id="GO:0004521">
    <property type="term" value="F:RNA endonuclease activity"/>
    <property type="evidence" value="ECO:0007669"/>
    <property type="project" value="TreeGrafter"/>
</dbReference>
<gene>
    <name evidence="3" type="ORF">LARSCL_LOCUS6693</name>
</gene>
<dbReference type="Gene3D" id="3.40.50.11980">
    <property type="match status" value="1"/>
</dbReference>
<comment type="caution">
    <text evidence="3">The sequence shown here is derived from an EMBL/GenBank/DDBJ whole genome shotgun (WGS) entry which is preliminary data.</text>
</comment>
<evidence type="ECO:0000313" key="3">
    <source>
        <dbReference type="EMBL" id="CAL1272976.1"/>
    </source>
</evidence>
<dbReference type="Pfam" id="PF11977">
    <property type="entry name" value="RNase_Zc3h12a"/>
    <property type="match status" value="1"/>
</dbReference>
<sequence>MENLLLSPVEQQLVLKSKNFLERKYNVNISLPEYVSSCERDVVVATIHGTKINLVKNFIQRRMVQMKQKQEQRITIQNNVTTITLSDSDSDTSLPVLMETQQKGKKKQKRKRQKKCSANTESKESVDLSSTVLVEDSGESANEDPVLKRPKDELPSTVDFIPLNAEKENTVEFNEIDGVSSLSTNVRDESAIPSANSMCLDNGQINGNMSTHNVLEDTIVLSDSPPPPDFISLNSGNGKGNILNGIEDSDIIIEDEIPRPIANEPRCLRPIVIDGSNVAREHGKVSNTFSCRGIKIAIDYFMQRGHTQVTAFVPKYRRHIKFGPILTTDQPLLEELAKEQLVVFTPSRKIDNKSFSCYDDRFIVELATKTGGVILSNDNYRDLAAENEEFKKTINERLLMFCFVGDIIMIPQDPLGRNGPSLENFLSFPT</sequence>
<evidence type="ECO:0000259" key="2">
    <source>
        <dbReference type="Pfam" id="PF11977"/>
    </source>
</evidence>
<accession>A0AAV1ZMN6</accession>
<dbReference type="InterPro" id="IPR051101">
    <property type="entry name" value="ZC3H12/N4BP1_RNase_Reg"/>
</dbReference>
<name>A0AAV1ZMN6_9ARAC</name>
<evidence type="ECO:0000313" key="4">
    <source>
        <dbReference type="Proteomes" id="UP001497382"/>
    </source>
</evidence>
<organism evidence="3 4">
    <name type="scientific">Larinioides sclopetarius</name>
    <dbReference type="NCBI Taxonomy" id="280406"/>
    <lineage>
        <taxon>Eukaryota</taxon>
        <taxon>Metazoa</taxon>
        <taxon>Ecdysozoa</taxon>
        <taxon>Arthropoda</taxon>
        <taxon>Chelicerata</taxon>
        <taxon>Arachnida</taxon>
        <taxon>Araneae</taxon>
        <taxon>Araneomorphae</taxon>
        <taxon>Entelegynae</taxon>
        <taxon>Araneoidea</taxon>
        <taxon>Araneidae</taxon>
        <taxon>Larinioides</taxon>
    </lineage>
</organism>
<dbReference type="PANTHER" id="PTHR12876">
    <property type="entry name" value="N4BP1-RELATED"/>
    <property type="match status" value="1"/>
</dbReference>
<feature type="domain" description="RNase NYN" evidence="2">
    <location>
        <begin position="268"/>
        <end position="424"/>
    </location>
</feature>
<keyword evidence="4" id="KW-1185">Reference proteome</keyword>
<dbReference type="GO" id="GO:0005634">
    <property type="term" value="C:nucleus"/>
    <property type="evidence" value="ECO:0007669"/>
    <property type="project" value="TreeGrafter"/>
</dbReference>
<dbReference type="CDD" id="cd18719">
    <property type="entry name" value="PIN_Zc3h12a-N4BP1-like"/>
    <property type="match status" value="1"/>
</dbReference>
<feature type="region of interest" description="Disordered" evidence="1">
    <location>
        <begin position="100"/>
        <end position="153"/>
    </location>
</feature>
<dbReference type="AlphaFoldDB" id="A0AAV1ZMN6"/>
<dbReference type="GO" id="GO:0036464">
    <property type="term" value="C:cytoplasmic ribonucleoprotein granule"/>
    <property type="evidence" value="ECO:0007669"/>
    <property type="project" value="TreeGrafter"/>
</dbReference>
<dbReference type="FunFam" id="3.40.50.11980:FF:000001">
    <property type="entry name" value="ZC3H12A isoform 1"/>
    <property type="match status" value="1"/>
</dbReference>
<dbReference type="PANTHER" id="PTHR12876:SF35">
    <property type="entry name" value="LD08718P-RELATED"/>
    <property type="match status" value="1"/>
</dbReference>
<reference evidence="3 4" key="1">
    <citation type="submission" date="2024-04" db="EMBL/GenBank/DDBJ databases">
        <authorList>
            <person name="Rising A."/>
            <person name="Reimegard J."/>
            <person name="Sonavane S."/>
            <person name="Akerstrom W."/>
            <person name="Nylinder S."/>
            <person name="Hedman E."/>
            <person name="Kallberg Y."/>
        </authorList>
    </citation>
    <scope>NUCLEOTIDE SEQUENCE [LARGE SCALE GENOMIC DNA]</scope>
</reference>
<dbReference type="InterPro" id="IPR021869">
    <property type="entry name" value="RNase_Zc3h12_NYN"/>
</dbReference>
<protein>
    <recommendedName>
        <fullName evidence="2">RNase NYN domain-containing protein</fullName>
    </recommendedName>
</protein>
<dbReference type="EMBL" id="CAXIEN010000065">
    <property type="protein sequence ID" value="CAL1272976.1"/>
    <property type="molecule type" value="Genomic_DNA"/>
</dbReference>